<protein>
    <submittedName>
        <fullName evidence="1">DUF2184 domain-containing protein</fullName>
    </submittedName>
</protein>
<dbReference type="Pfam" id="PF09950">
    <property type="entry name" value="Major_capside"/>
    <property type="match status" value="1"/>
</dbReference>
<reference evidence="1 2" key="1">
    <citation type="submission" date="2019-09" db="EMBL/GenBank/DDBJ databases">
        <title>Complete genome sequence of Francisella marina E103-15.</title>
        <authorList>
            <person name="Tekedar H.C."/>
            <person name="Griffin M.J."/>
            <person name="Waldbieser G.C."/>
            <person name="Soto E."/>
        </authorList>
    </citation>
    <scope>NUCLEOTIDE SEQUENCE [LARGE SCALE GENOMIC DNA]</scope>
    <source>
        <strain evidence="1 2">E103-15</strain>
    </source>
</reference>
<accession>A0ABX5ZH16</accession>
<keyword evidence="2" id="KW-1185">Reference proteome</keyword>
<dbReference type="EMBL" id="CP043550">
    <property type="protein sequence ID" value="QEO57568.1"/>
    <property type="molecule type" value="Genomic_DNA"/>
</dbReference>
<dbReference type="InterPro" id="IPR020049">
    <property type="entry name" value="Major_capsid-like"/>
</dbReference>
<gene>
    <name evidence="1" type="ORF">F0R74_06770</name>
</gene>
<dbReference type="Proteomes" id="UP000322509">
    <property type="component" value="Chromosome"/>
</dbReference>
<sequence length="312" mass="34266">MSKFSYHKLYNLESAKQANKQVLDSAGAILGRGFEFIDPAIVNQEYKDQTFFNTGVNVAVRGGYASTIISRKRGHGAEFVKSGTNATGQAGTSSISLEARELKTSEFEHTIRYTKGDIERHKLGGMSLQSAVVEAMDFGYKQLIDDIFYEGSDSNTQNIFNFTAVAVGAITVASTAQDIYDLLANNIEQANINVQFKQSLKPDTCEMPIELWSLANRKRFITGGIEIETVLKRLQAENPSMKFIMSHRMGTIGGTGKVAIYNSQPRNMEFVVSVPLELGNLVTNGWKYEQIAHAVIGGLDIKEDTGLVLTGV</sequence>
<evidence type="ECO:0000313" key="2">
    <source>
        <dbReference type="Proteomes" id="UP000322509"/>
    </source>
</evidence>
<name>A0ABX5ZH16_9GAMM</name>
<proteinExistence type="predicted"/>
<dbReference type="RefSeq" id="WP_149368748.1">
    <property type="nucleotide sequence ID" value="NZ_CP043550.1"/>
</dbReference>
<organism evidence="1 2">
    <name type="scientific">Francisella marina</name>
    <dbReference type="NCBI Taxonomy" id="2249302"/>
    <lineage>
        <taxon>Bacteria</taxon>
        <taxon>Pseudomonadati</taxon>
        <taxon>Pseudomonadota</taxon>
        <taxon>Gammaproteobacteria</taxon>
        <taxon>Thiotrichales</taxon>
        <taxon>Francisellaceae</taxon>
        <taxon>Francisella</taxon>
    </lineage>
</organism>
<evidence type="ECO:0000313" key="1">
    <source>
        <dbReference type="EMBL" id="QEO57568.1"/>
    </source>
</evidence>